<sequence length="100" mass="11554">GGDYLDLNLPLLFPNGCMSLRIPNVPGTNIPLPSGWRIYVESGRYPAPPNEAVMTRFNKRWNGNILMVKHRRNSDYVNYVTRKEDDFAHVILSLWVLRLL</sequence>
<organism evidence="1 2">
    <name type="scientific">Mycena alexandri</name>
    <dbReference type="NCBI Taxonomy" id="1745969"/>
    <lineage>
        <taxon>Eukaryota</taxon>
        <taxon>Fungi</taxon>
        <taxon>Dikarya</taxon>
        <taxon>Basidiomycota</taxon>
        <taxon>Agaricomycotina</taxon>
        <taxon>Agaricomycetes</taxon>
        <taxon>Agaricomycetidae</taxon>
        <taxon>Agaricales</taxon>
        <taxon>Marasmiineae</taxon>
        <taxon>Mycenaceae</taxon>
        <taxon>Mycena</taxon>
    </lineage>
</organism>
<keyword evidence="2" id="KW-1185">Reference proteome</keyword>
<evidence type="ECO:0000313" key="1">
    <source>
        <dbReference type="EMBL" id="KAJ7040614.1"/>
    </source>
</evidence>
<comment type="caution">
    <text evidence="1">The sequence shown here is derived from an EMBL/GenBank/DDBJ whole genome shotgun (WGS) entry which is preliminary data.</text>
</comment>
<dbReference type="EMBL" id="JARJCM010000021">
    <property type="protein sequence ID" value="KAJ7040614.1"/>
    <property type="molecule type" value="Genomic_DNA"/>
</dbReference>
<name>A0AAD6XCV2_9AGAR</name>
<evidence type="ECO:0000313" key="2">
    <source>
        <dbReference type="Proteomes" id="UP001218188"/>
    </source>
</evidence>
<reference evidence="1" key="1">
    <citation type="submission" date="2023-03" db="EMBL/GenBank/DDBJ databases">
        <title>Massive genome expansion in bonnet fungi (Mycena s.s.) driven by repeated elements and novel gene families across ecological guilds.</title>
        <authorList>
            <consortium name="Lawrence Berkeley National Laboratory"/>
            <person name="Harder C.B."/>
            <person name="Miyauchi S."/>
            <person name="Viragh M."/>
            <person name="Kuo A."/>
            <person name="Thoen E."/>
            <person name="Andreopoulos B."/>
            <person name="Lu D."/>
            <person name="Skrede I."/>
            <person name="Drula E."/>
            <person name="Henrissat B."/>
            <person name="Morin E."/>
            <person name="Kohler A."/>
            <person name="Barry K."/>
            <person name="LaButti K."/>
            <person name="Morin E."/>
            <person name="Salamov A."/>
            <person name="Lipzen A."/>
            <person name="Mereny Z."/>
            <person name="Hegedus B."/>
            <person name="Baldrian P."/>
            <person name="Stursova M."/>
            <person name="Weitz H."/>
            <person name="Taylor A."/>
            <person name="Grigoriev I.V."/>
            <person name="Nagy L.G."/>
            <person name="Martin F."/>
            <person name="Kauserud H."/>
        </authorList>
    </citation>
    <scope>NUCLEOTIDE SEQUENCE</scope>
    <source>
        <strain evidence="1">CBHHK200</strain>
    </source>
</reference>
<accession>A0AAD6XCV2</accession>
<proteinExistence type="predicted"/>
<dbReference type="Proteomes" id="UP001218188">
    <property type="component" value="Unassembled WGS sequence"/>
</dbReference>
<protein>
    <submittedName>
        <fullName evidence="1">Uncharacterized protein</fullName>
    </submittedName>
</protein>
<gene>
    <name evidence="1" type="ORF">C8F04DRAFT_923479</name>
</gene>
<feature type="non-terminal residue" evidence="1">
    <location>
        <position position="1"/>
    </location>
</feature>
<dbReference type="AlphaFoldDB" id="A0AAD6XCV2"/>
<feature type="non-terminal residue" evidence="1">
    <location>
        <position position="100"/>
    </location>
</feature>